<dbReference type="OrthoDB" id="7328368at2"/>
<dbReference type="Gene3D" id="3.40.190.10">
    <property type="entry name" value="Periplasmic binding protein-like II"/>
    <property type="match status" value="2"/>
</dbReference>
<dbReference type="GO" id="GO:0003700">
    <property type="term" value="F:DNA-binding transcription factor activity"/>
    <property type="evidence" value="ECO:0007669"/>
    <property type="project" value="InterPro"/>
</dbReference>
<dbReference type="AlphaFoldDB" id="A0A222E3S4"/>
<dbReference type="InterPro" id="IPR036390">
    <property type="entry name" value="WH_DNA-bd_sf"/>
</dbReference>
<dbReference type="PROSITE" id="PS50931">
    <property type="entry name" value="HTH_LYSR"/>
    <property type="match status" value="1"/>
</dbReference>
<dbReference type="Pfam" id="PF03466">
    <property type="entry name" value="LysR_substrate"/>
    <property type="match status" value="1"/>
</dbReference>
<proteinExistence type="inferred from homology"/>
<sequence>MNWSTLPPLASLRAFAAYAQARSVNAAGDLLNVSHAAISQQMRALETHLGVALLDRSGRKLALTPEGETLARVLIDAFGDIAQTIEALTGADASRPLQISVTPTLAASWLMPRLSVFREAHPDINLMIDPSAKVQTLEPGGIDLALRYGDGSWPGLLSEPLIRSPIVVVAAPDLVGHREITSPSDLRDYHWLQELGTNEATDWFAKNGVDRDAGRGFTAMPGNLMLEAARSGQGIAIVAGVFVEPDIRAGRLRKLFEDNKEKGYHIVTRPGVPRPPLKAFLNWLRREARKS</sequence>
<evidence type="ECO:0000256" key="3">
    <source>
        <dbReference type="ARBA" id="ARBA00023125"/>
    </source>
</evidence>
<gene>
    <name evidence="6" type="ORF">ANTHELSMS3_02178</name>
</gene>
<dbReference type="RefSeq" id="WP_094034863.1">
    <property type="nucleotide sequence ID" value="NZ_CP022540.1"/>
</dbReference>
<dbReference type="Gene3D" id="1.10.10.10">
    <property type="entry name" value="Winged helix-like DNA-binding domain superfamily/Winged helix DNA-binding domain"/>
    <property type="match status" value="1"/>
</dbReference>
<evidence type="ECO:0000259" key="5">
    <source>
        <dbReference type="PROSITE" id="PS50931"/>
    </source>
</evidence>
<dbReference type="PANTHER" id="PTHR30537">
    <property type="entry name" value="HTH-TYPE TRANSCRIPTIONAL REGULATOR"/>
    <property type="match status" value="1"/>
</dbReference>
<keyword evidence="7" id="KW-1185">Reference proteome</keyword>
<evidence type="ECO:0000313" key="6">
    <source>
        <dbReference type="EMBL" id="ASP20856.1"/>
    </source>
</evidence>
<accession>A0A222E3S4</accession>
<dbReference type="EMBL" id="CP022540">
    <property type="protein sequence ID" value="ASP20856.1"/>
    <property type="molecule type" value="Genomic_DNA"/>
</dbReference>
<evidence type="ECO:0000256" key="2">
    <source>
        <dbReference type="ARBA" id="ARBA00023015"/>
    </source>
</evidence>
<dbReference type="InterPro" id="IPR005119">
    <property type="entry name" value="LysR_subst-bd"/>
</dbReference>
<evidence type="ECO:0000256" key="4">
    <source>
        <dbReference type="ARBA" id="ARBA00023163"/>
    </source>
</evidence>
<dbReference type="KEGG" id="aht:ANTHELSMS3_02178"/>
<dbReference type="GO" id="GO:0006351">
    <property type="term" value="P:DNA-templated transcription"/>
    <property type="evidence" value="ECO:0007669"/>
    <property type="project" value="TreeGrafter"/>
</dbReference>
<organism evidence="6 7">
    <name type="scientific">Antarctobacter heliothermus</name>
    <dbReference type="NCBI Taxonomy" id="74033"/>
    <lineage>
        <taxon>Bacteria</taxon>
        <taxon>Pseudomonadati</taxon>
        <taxon>Pseudomonadota</taxon>
        <taxon>Alphaproteobacteria</taxon>
        <taxon>Rhodobacterales</taxon>
        <taxon>Roseobacteraceae</taxon>
        <taxon>Antarctobacter</taxon>
    </lineage>
</organism>
<comment type="similarity">
    <text evidence="1">Belongs to the LysR transcriptional regulatory family.</text>
</comment>
<dbReference type="InterPro" id="IPR036388">
    <property type="entry name" value="WH-like_DNA-bd_sf"/>
</dbReference>
<keyword evidence="2" id="KW-0805">Transcription regulation</keyword>
<dbReference type="Pfam" id="PF00126">
    <property type="entry name" value="HTH_1"/>
    <property type="match status" value="1"/>
</dbReference>
<dbReference type="PANTHER" id="PTHR30537:SF26">
    <property type="entry name" value="GLYCINE CLEAVAGE SYSTEM TRANSCRIPTIONAL ACTIVATOR"/>
    <property type="match status" value="1"/>
</dbReference>
<dbReference type="InterPro" id="IPR000847">
    <property type="entry name" value="LysR_HTH_N"/>
</dbReference>
<reference evidence="6 7" key="1">
    <citation type="submission" date="2017-07" db="EMBL/GenBank/DDBJ databases">
        <title>Genome Sequence of Antarctobacter heliothermus Strain SMS3 Isolated from a culture of the Diatom Skeletonema marinoi.</title>
        <authorList>
            <person name="Topel M."/>
            <person name="Pinder M.I.M."/>
            <person name="Johansson O.N."/>
            <person name="Kourtchenko O."/>
            <person name="Godhe A."/>
            <person name="Clarke A.K."/>
        </authorList>
    </citation>
    <scope>NUCLEOTIDE SEQUENCE [LARGE SCALE GENOMIC DNA]</scope>
    <source>
        <strain evidence="6 7">SMS3</strain>
    </source>
</reference>
<evidence type="ECO:0000313" key="7">
    <source>
        <dbReference type="Proteomes" id="UP000203589"/>
    </source>
</evidence>
<keyword evidence="4" id="KW-0804">Transcription</keyword>
<evidence type="ECO:0000256" key="1">
    <source>
        <dbReference type="ARBA" id="ARBA00009437"/>
    </source>
</evidence>
<feature type="domain" description="HTH lysR-type" evidence="5">
    <location>
        <begin position="7"/>
        <end position="64"/>
    </location>
</feature>
<dbReference type="GO" id="GO:0043565">
    <property type="term" value="F:sequence-specific DNA binding"/>
    <property type="evidence" value="ECO:0007669"/>
    <property type="project" value="TreeGrafter"/>
</dbReference>
<keyword evidence="3" id="KW-0238">DNA-binding</keyword>
<dbReference type="InterPro" id="IPR058163">
    <property type="entry name" value="LysR-type_TF_proteobact-type"/>
</dbReference>
<dbReference type="CDD" id="cd08483">
    <property type="entry name" value="PBP2_HvrB"/>
    <property type="match status" value="1"/>
</dbReference>
<dbReference type="Proteomes" id="UP000203589">
    <property type="component" value="Chromosome"/>
</dbReference>
<name>A0A222E3S4_9RHOB</name>
<dbReference type="SUPFAM" id="SSF53850">
    <property type="entry name" value="Periplasmic binding protein-like II"/>
    <property type="match status" value="1"/>
</dbReference>
<dbReference type="SUPFAM" id="SSF46785">
    <property type="entry name" value="Winged helix' DNA-binding domain"/>
    <property type="match status" value="1"/>
</dbReference>
<protein>
    <submittedName>
        <fullName evidence="6">Glycine cleavage system transcriptional activator</fullName>
    </submittedName>
</protein>